<accession>A0ABS2M5J9</accession>
<organism evidence="2 3">
    <name type="scientific">Nocardioides salarius</name>
    <dbReference type="NCBI Taxonomy" id="374513"/>
    <lineage>
        <taxon>Bacteria</taxon>
        <taxon>Bacillati</taxon>
        <taxon>Actinomycetota</taxon>
        <taxon>Actinomycetes</taxon>
        <taxon>Propionibacteriales</taxon>
        <taxon>Nocardioidaceae</taxon>
        <taxon>Nocardioides</taxon>
    </lineage>
</organism>
<evidence type="ECO:0000313" key="2">
    <source>
        <dbReference type="EMBL" id="MBM7506469.1"/>
    </source>
</evidence>
<proteinExistence type="predicted"/>
<reference evidence="2 3" key="1">
    <citation type="submission" date="2021-01" db="EMBL/GenBank/DDBJ databases">
        <title>Sequencing the genomes of 1000 actinobacteria strains.</title>
        <authorList>
            <person name="Klenk H.-P."/>
        </authorList>
    </citation>
    <scope>NUCLEOTIDE SEQUENCE [LARGE SCALE GENOMIC DNA]</scope>
    <source>
        <strain evidence="2 3">DSM 18239</strain>
    </source>
</reference>
<keyword evidence="1" id="KW-0812">Transmembrane</keyword>
<comment type="caution">
    <text evidence="2">The sequence shown here is derived from an EMBL/GenBank/DDBJ whole genome shotgun (WGS) entry which is preliminary data.</text>
</comment>
<gene>
    <name evidence="2" type="ORF">JOE61_000283</name>
</gene>
<keyword evidence="1" id="KW-1133">Transmembrane helix</keyword>
<feature type="transmembrane region" description="Helical" evidence="1">
    <location>
        <begin position="12"/>
        <end position="33"/>
    </location>
</feature>
<dbReference type="EMBL" id="JAFBBZ010000001">
    <property type="protein sequence ID" value="MBM7506469.1"/>
    <property type="molecule type" value="Genomic_DNA"/>
</dbReference>
<dbReference type="RefSeq" id="WP_193669383.1">
    <property type="nucleotide sequence ID" value="NZ_JACDTV010000008.1"/>
</dbReference>
<protein>
    <submittedName>
        <fullName evidence="2">Uncharacterized protein</fullName>
    </submittedName>
</protein>
<name>A0ABS2M5J9_9ACTN</name>
<keyword evidence="1" id="KW-0472">Membrane</keyword>
<evidence type="ECO:0000313" key="3">
    <source>
        <dbReference type="Proteomes" id="UP000732378"/>
    </source>
</evidence>
<keyword evidence="3" id="KW-1185">Reference proteome</keyword>
<evidence type="ECO:0000256" key="1">
    <source>
        <dbReference type="SAM" id="Phobius"/>
    </source>
</evidence>
<dbReference type="Proteomes" id="UP000732378">
    <property type="component" value="Unassembled WGS sequence"/>
</dbReference>
<sequence>MGSTTLRWVQRRAWLLAVVGAVVLALGSTTWWVTHPDVFDDAGGYGVRADPRQVGRTMYFGIVTTSSRDERRELELRSVTPVVRANTAEAELTVYLCEIAPDSPYGAIIGQRKRPSRVCGTLEPVTDGMRFLTGKGTPRQQLVLAVRTTKRGVVKVKGAEISYRDGLRRGTEVTGGYLTYRAR</sequence>